<proteinExistence type="predicted"/>
<keyword evidence="2" id="KW-1185">Reference proteome</keyword>
<evidence type="ECO:0000313" key="2">
    <source>
        <dbReference type="Proteomes" id="UP000028045"/>
    </source>
</evidence>
<name>A0A084BAB4_STACB</name>
<gene>
    <name evidence="1" type="ORF">S7711_10031</name>
</gene>
<accession>A0A084BAB4</accession>
<dbReference type="Proteomes" id="UP000028045">
    <property type="component" value="Unassembled WGS sequence"/>
</dbReference>
<dbReference type="EMBL" id="KL647552">
    <property type="protein sequence ID" value="KEY74493.1"/>
    <property type="molecule type" value="Genomic_DNA"/>
</dbReference>
<organism evidence="1 2">
    <name type="scientific">Stachybotrys chartarum (strain CBS 109288 / IBT 7711)</name>
    <name type="common">Toxic black mold</name>
    <name type="synonym">Stilbospora chartarum</name>
    <dbReference type="NCBI Taxonomy" id="1280523"/>
    <lineage>
        <taxon>Eukaryota</taxon>
        <taxon>Fungi</taxon>
        <taxon>Dikarya</taxon>
        <taxon>Ascomycota</taxon>
        <taxon>Pezizomycotina</taxon>
        <taxon>Sordariomycetes</taxon>
        <taxon>Hypocreomycetidae</taxon>
        <taxon>Hypocreales</taxon>
        <taxon>Stachybotryaceae</taxon>
        <taxon>Stachybotrys</taxon>
    </lineage>
</organism>
<protein>
    <submittedName>
        <fullName evidence="1">Uncharacterized protein</fullName>
    </submittedName>
</protein>
<dbReference type="HOGENOM" id="CLU_3175680_0_0_1"/>
<evidence type="ECO:0000313" key="1">
    <source>
        <dbReference type="EMBL" id="KEY74493.1"/>
    </source>
</evidence>
<reference evidence="1 2" key="1">
    <citation type="journal article" date="2014" name="BMC Genomics">
        <title>Comparative genome sequencing reveals chemotype-specific gene clusters in the toxigenic black mold Stachybotrys.</title>
        <authorList>
            <person name="Semeiks J."/>
            <person name="Borek D."/>
            <person name="Otwinowski Z."/>
            <person name="Grishin N.V."/>
        </authorList>
    </citation>
    <scope>NUCLEOTIDE SEQUENCE [LARGE SCALE GENOMIC DNA]</scope>
    <source>
        <strain evidence="2">CBS 109288 / IBT 7711</strain>
    </source>
</reference>
<sequence length="47" mass="5060">MLIAPIDQISSLQTLIISIDEGIIGFKGQSQHKVMIKAKPTPTGLKV</sequence>
<dbReference type="AlphaFoldDB" id="A0A084BAB4"/>